<gene>
    <name evidence="2" type="ordered locus">Csal_2148</name>
</gene>
<accession>Q1QVK9</accession>
<sequence length="87" mass="9882">MRHRLFITLLLAFLLPGLGHLFLRRWGWAALWLAGFGALLTLMTIPIRWLSFIWLLLLLLLWAASMVHAAKLARGKGRGARPSPTPR</sequence>
<feature type="transmembrane region" description="Helical" evidence="1">
    <location>
        <begin position="29"/>
        <end position="45"/>
    </location>
</feature>
<dbReference type="AlphaFoldDB" id="Q1QVK9"/>
<feature type="transmembrane region" description="Helical" evidence="1">
    <location>
        <begin position="52"/>
        <end position="70"/>
    </location>
</feature>
<proteinExistence type="predicted"/>
<dbReference type="EMBL" id="CP000285">
    <property type="protein sequence ID" value="ABE59499.1"/>
    <property type="molecule type" value="Genomic_DNA"/>
</dbReference>
<keyword evidence="3" id="KW-1185">Reference proteome</keyword>
<keyword evidence="1" id="KW-0472">Membrane</keyword>
<evidence type="ECO:0000313" key="2">
    <source>
        <dbReference type="EMBL" id="ABE59499.1"/>
    </source>
</evidence>
<reference evidence="2 3" key="1">
    <citation type="journal article" date="2011" name="Stand. Genomic Sci.">
        <title>Complete genome sequence of the halophilic and highly halotolerant Chromohalobacter salexigens type strain (1H11(T)).</title>
        <authorList>
            <person name="Copeland A."/>
            <person name="O'Connor K."/>
            <person name="Lucas S."/>
            <person name="Lapidus A."/>
            <person name="Berry K.W."/>
            <person name="Detter J.C."/>
            <person name="Del Rio T.G."/>
            <person name="Hammon N."/>
            <person name="Dalin E."/>
            <person name="Tice H."/>
            <person name="Pitluck S."/>
            <person name="Bruce D."/>
            <person name="Goodwin L."/>
            <person name="Han C."/>
            <person name="Tapia R."/>
            <person name="Saunders E."/>
            <person name="Schmutz J."/>
            <person name="Brettin T."/>
            <person name="Larimer F."/>
            <person name="Land M."/>
            <person name="Hauser L."/>
            <person name="Vargas C."/>
            <person name="Nieto J.J."/>
            <person name="Kyrpides N.C."/>
            <person name="Ivanova N."/>
            <person name="Goker M."/>
            <person name="Klenk H.P."/>
            <person name="Csonka L.N."/>
            <person name="Woyke T."/>
        </authorList>
    </citation>
    <scope>NUCLEOTIDE SEQUENCE [LARGE SCALE GENOMIC DNA]</scope>
    <source>
        <strain evidence="3">ATCC BAA-138 / DSM 3043 / CIP 106854 / NCIMB 13768 / 1H11</strain>
    </source>
</reference>
<dbReference type="RefSeq" id="WP_011507445.1">
    <property type="nucleotide sequence ID" value="NC_007963.1"/>
</dbReference>
<protein>
    <submittedName>
        <fullName evidence="2">Uncharacterized protein</fullName>
    </submittedName>
</protein>
<keyword evidence="1" id="KW-0812">Transmembrane</keyword>
<keyword evidence="1" id="KW-1133">Transmembrane helix</keyword>
<evidence type="ECO:0000256" key="1">
    <source>
        <dbReference type="SAM" id="Phobius"/>
    </source>
</evidence>
<evidence type="ECO:0000313" key="3">
    <source>
        <dbReference type="Proteomes" id="UP000000239"/>
    </source>
</evidence>
<dbReference type="STRING" id="290398.Csal_2148"/>
<name>Q1QVK9_CHRI1</name>
<dbReference type="KEGG" id="csa:Csal_2148"/>
<dbReference type="HOGENOM" id="CLU_2477752_0_0_6"/>
<dbReference type="GeneID" id="95334867"/>
<organism evidence="2 3">
    <name type="scientific">Chromohalobacter israelensis (strain ATCC BAA-138 / DSM 3043 / CIP 106854 / NCIMB 13768 / 1H11)</name>
    <name type="common">Chromohalobacter salexigens</name>
    <dbReference type="NCBI Taxonomy" id="290398"/>
    <lineage>
        <taxon>Bacteria</taxon>
        <taxon>Pseudomonadati</taxon>
        <taxon>Pseudomonadota</taxon>
        <taxon>Gammaproteobacteria</taxon>
        <taxon>Oceanospirillales</taxon>
        <taxon>Halomonadaceae</taxon>
        <taxon>Chromohalobacter</taxon>
    </lineage>
</organism>
<dbReference type="Proteomes" id="UP000000239">
    <property type="component" value="Chromosome"/>
</dbReference>